<feature type="signal peptide" evidence="3">
    <location>
        <begin position="1"/>
        <end position="18"/>
    </location>
</feature>
<dbReference type="InterPro" id="IPR035914">
    <property type="entry name" value="Sperma_CUB_dom_sf"/>
</dbReference>
<accession>A0A1J1I3T9</accession>
<feature type="domain" description="CUB" evidence="4">
    <location>
        <begin position="43"/>
        <end position="172"/>
    </location>
</feature>
<organism evidence="5 6">
    <name type="scientific">Clunio marinus</name>
    <dbReference type="NCBI Taxonomy" id="568069"/>
    <lineage>
        <taxon>Eukaryota</taxon>
        <taxon>Metazoa</taxon>
        <taxon>Ecdysozoa</taxon>
        <taxon>Arthropoda</taxon>
        <taxon>Hexapoda</taxon>
        <taxon>Insecta</taxon>
        <taxon>Pterygota</taxon>
        <taxon>Neoptera</taxon>
        <taxon>Endopterygota</taxon>
        <taxon>Diptera</taxon>
        <taxon>Nematocera</taxon>
        <taxon>Chironomoidea</taxon>
        <taxon>Chironomidae</taxon>
        <taxon>Clunio</taxon>
    </lineage>
</organism>
<keyword evidence="3" id="KW-0732">Signal</keyword>
<dbReference type="SUPFAM" id="SSF49854">
    <property type="entry name" value="Spermadhesin, CUB domain"/>
    <property type="match status" value="1"/>
</dbReference>
<evidence type="ECO:0000256" key="1">
    <source>
        <dbReference type="ARBA" id="ARBA00023157"/>
    </source>
</evidence>
<dbReference type="Pfam" id="PF00431">
    <property type="entry name" value="CUB"/>
    <property type="match status" value="1"/>
</dbReference>
<keyword evidence="6" id="KW-1185">Reference proteome</keyword>
<sequence>MNLYKLIYFILAVIFAKCKSTLKAASASPTMVVSKYPSPVNTCGGILTDKYGTIQTPNFPNPFNVPISCVWILDASSFWGTPNTSIFIYLTQQYVLSGLTFKEYMYYSDDFKVPTEKETIVKEENVTRTVSVQSNSPFVEIKFELDNLYGTQLRVMDHLLDVYGFNITYEVGTPKSYQCNSMRCSFLGSCYATKDYS</sequence>
<evidence type="ECO:0000256" key="2">
    <source>
        <dbReference type="PROSITE-ProRule" id="PRU00059"/>
    </source>
</evidence>
<dbReference type="EMBL" id="CVRI01000036">
    <property type="protein sequence ID" value="CRK93033.1"/>
    <property type="molecule type" value="Genomic_DNA"/>
</dbReference>
<keyword evidence="1" id="KW-1015">Disulfide bond</keyword>
<evidence type="ECO:0000313" key="6">
    <source>
        <dbReference type="Proteomes" id="UP000183832"/>
    </source>
</evidence>
<dbReference type="AlphaFoldDB" id="A0A1J1I3T9"/>
<gene>
    <name evidence="5" type="ORF">CLUMA_CG006493</name>
</gene>
<dbReference type="Gene3D" id="2.60.120.290">
    <property type="entry name" value="Spermadhesin, CUB domain"/>
    <property type="match status" value="1"/>
</dbReference>
<comment type="caution">
    <text evidence="2">Lacks conserved residue(s) required for the propagation of feature annotation.</text>
</comment>
<dbReference type="InterPro" id="IPR000859">
    <property type="entry name" value="CUB_dom"/>
</dbReference>
<evidence type="ECO:0000259" key="4">
    <source>
        <dbReference type="PROSITE" id="PS01180"/>
    </source>
</evidence>
<evidence type="ECO:0000313" key="5">
    <source>
        <dbReference type="EMBL" id="CRK93033.1"/>
    </source>
</evidence>
<dbReference type="PROSITE" id="PS01180">
    <property type="entry name" value="CUB"/>
    <property type="match status" value="1"/>
</dbReference>
<evidence type="ECO:0000256" key="3">
    <source>
        <dbReference type="SAM" id="SignalP"/>
    </source>
</evidence>
<name>A0A1J1I3T9_9DIPT</name>
<proteinExistence type="predicted"/>
<protein>
    <submittedName>
        <fullName evidence="5">CLUMA_CG006493, isoform A</fullName>
    </submittedName>
</protein>
<feature type="chain" id="PRO_5012453029" evidence="3">
    <location>
        <begin position="19"/>
        <end position="197"/>
    </location>
</feature>
<dbReference type="OrthoDB" id="6138650at2759"/>
<dbReference type="Proteomes" id="UP000183832">
    <property type="component" value="Unassembled WGS sequence"/>
</dbReference>
<reference evidence="5 6" key="1">
    <citation type="submission" date="2015-04" db="EMBL/GenBank/DDBJ databases">
        <authorList>
            <person name="Syromyatnikov M.Y."/>
            <person name="Popov V.N."/>
        </authorList>
    </citation>
    <scope>NUCLEOTIDE SEQUENCE [LARGE SCALE GENOMIC DNA]</scope>
</reference>